<feature type="domain" description="Glucosamine/galactosamine-6-phosphate isomerase" evidence="2">
    <location>
        <begin position="8"/>
        <end position="233"/>
    </location>
</feature>
<dbReference type="PANTHER" id="PTHR11054:SF0">
    <property type="entry name" value="6-PHOSPHOGLUCONOLACTONASE"/>
    <property type="match status" value="1"/>
</dbReference>
<proteinExistence type="inferred from homology"/>
<dbReference type="EC" id="3.1.1.31" evidence="3"/>
<dbReference type="AlphaFoldDB" id="A0A3B1A0L3"/>
<dbReference type="SUPFAM" id="SSF100950">
    <property type="entry name" value="NagB/RpiA/CoA transferase-like"/>
    <property type="match status" value="1"/>
</dbReference>
<dbReference type="Gene3D" id="3.40.50.1360">
    <property type="match status" value="1"/>
</dbReference>
<dbReference type="GO" id="GO:0005975">
    <property type="term" value="P:carbohydrate metabolic process"/>
    <property type="evidence" value="ECO:0007669"/>
    <property type="project" value="InterPro"/>
</dbReference>
<dbReference type="PANTHER" id="PTHR11054">
    <property type="entry name" value="6-PHOSPHOGLUCONOLACTONASE"/>
    <property type="match status" value="1"/>
</dbReference>
<evidence type="ECO:0000256" key="1">
    <source>
        <dbReference type="ARBA" id="ARBA00010662"/>
    </source>
</evidence>
<accession>A0A3B1A0L3</accession>
<dbReference type="GO" id="GO:0017057">
    <property type="term" value="F:6-phosphogluconolactonase activity"/>
    <property type="evidence" value="ECO:0007669"/>
    <property type="project" value="UniProtKB-EC"/>
</dbReference>
<sequence length="243" mass="27368">MDKIVSTNSEQVITHVGNSIVALAKQCITNNDKFTIALSGGSTPKLLYQYLINEQQFKTIDLSKIFVYFSDERYVPLDDERSNYKLATDNLLKLLDIPENNIFPVDTSLENKTDSALNYQNTIKKNITRNDHDIPEFDLIILGMGTDGHTASIFPKSELVLASDILVGSCFHQESGTDRISFTFPLINAAKNIFIITVGIEKYNIIRDIKKSTKANAKLYPIQYVNPQGNLRWFSDTTAEYGV</sequence>
<dbReference type="NCBIfam" id="TIGR01198">
    <property type="entry name" value="pgl"/>
    <property type="match status" value="1"/>
</dbReference>
<dbReference type="InterPro" id="IPR037171">
    <property type="entry name" value="NagB/RpiA_transferase-like"/>
</dbReference>
<gene>
    <name evidence="3" type="ORF">MNBD_GAMMA22-656</name>
</gene>
<protein>
    <submittedName>
        <fullName evidence="3">6-phosphogluconolactonase, eukaryotic type</fullName>
        <ecNumber evidence="3">3.1.1.31</ecNumber>
    </submittedName>
</protein>
<comment type="similarity">
    <text evidence="1">Belongs to the glucosamine/galactosamine-6-phosphate isomerase family. 6-phosphogluconolactonase subfamily.</text>
</comment>
<keyword evidence="3" id="KW-0378">Hydrolase</keyword>
<evidence type="ECO:0000259" key="2">
    <source>
        <dbReference type="Pfam" id="PF01182"/>
    </source>
</evidence>
<dbReference type="GO" id="GO:0006098">
    <property type="term" value="P:pentose-phosphate shunt"/>
    <property type="evidence" value="ECO:0007669"/>
    <property type="project" value="InterPro"/>
</dbReference>
<reference evidence="3" key="1">
    <citation type="submission" date="2018-06" db="EMBL/GenBank/DDBJ databases">
        <authorList>
            <person name="Zhirakovskaya E."/>
        </authorList>
    </citation>
    <scope>NUCLEOTIDE SEQUENCE</scope>
</reference>
<dbReference type="Pfam" id="PF01182">
    <property type="entry name" value="Glucosamine_iso"/>
    <property type="match status" value="1"/>
</dbReference>
<name>A0A3B1A0L3_9ZZZZ</name>
<dbReference type="CDD" id="cd01400">
    <property type="entry name" value="6PGL"/>
    <property type="match status" value="1"/>
</dbReference>
<organism evidence="3">
    <name type="scientific">hydrothermal vent metagenome</name>
    <dbReference type="NCBI Taxonomy" id="652676"/>
    <lineage>
        <taxon>unclassified sequences</taxon>
        <taxon>metagenomes</taxon>
        <taxon>ecological metagenomes</taxon>
    </lineage>
</organism>
<dbReference type="InterPro" id="IPR039104">
    <property type="entry name" value="6PGL"/>
</dbReference>
<evidence type="ECO:0000313" key="3">
    <source>
        <dbReference type="EMBL" id="VAW93137.1"/>
    </source>
</evidence>
<dbReference type="EMBL" id="UOFS01000013">
    <property type="protein sequence ID" value="VAW93137.1"/>
    <property type="molecule type" value="Genomic_DNA"/>
</dbReference>
<dbReference type="InterPro" id="IPR006148">
    <property type="entry name" value="Glc/Gal-6P_isomerase"/>
</dbReference>
<dbReference type="InterPro" id="IPR005900">
    <property type="entry name" value="6-phosphogluconolactonase_DevB"/>
</dbReference>